<dbReference type="Proteomes" id="UP001152747">
    <property type="component" value="Unassembled WGS sequence"/>
</dbReference>
<feature type="region of interest" description="Disordered" evidence="1">
    <location>
        <begin position="50"/>
        <end position="95"/>
    </location>
</feature>
<dbReference type="EMBL" id="CANHGI010000002">
    <property type="protein sequence ID" value="CAI5440760.1"/>
    <property type="molecule type" value="Genomic_DNA"/>
</dbReference>
<dbReference type="OrthoDB" id="5775307at2759"/>
<protein>
    <submittedName>
        <fullName evidence="2">Uncharacterized protein</fullName>
    </submittedName>
</protein>
<feature type="compositionally biased region" description="Basic and acidic residues" evidence="1">
    <location>
        <begin position="54"/>
        <end position="81"/>
    </location>
</feature>
<reference evidence="2" key="1">
    <citation type="submission" date="2022-11" db="EMBL/GenBank/DDBJ databases">
        <authorList>
            <person name="Kikuchi T."/>
        </authorList>
    </citation>
    <scope>NUCLEOTIDE SEQUENCE</scope>
    <source>
        <strain evidence="2">PS1010</strain>
    </source>
</reference>
<proteinExistence type="predicted"/>
<sequence>MEELFEDLSSISDCDDNECFLKLSTKNNKSFTIQATSVYLICSIPSAYEPETEETTKQKRLEEKSCGTESKNEEKSDKWVQTDETEIDTKSSFADLPPTYREAEYDESALERILRHISAHLHRSQLQQWMSEMPEKNASFHIRPVQAPNIFQATYNYTMVS</sequence>
<accession>A0A9P1I9R1</accession>
<evidence type="ECO:0000313" key="2">
    <source>
        <dbReference type="EMBL" id="CAI5440760.1"/>
    </source>
</evidence>
<organism evidence="2 3">
    <name type="scientific">Caenorhabditis angaria</name>
    <dbReference type="NCBI Taxonomy" id="860376"/>
    <lineage>
        <taxon>Eukaryota</taxon>
        <taxon>Metazoa</taxon>
        <taxon>Ecdysozoa</taxon>
        <taxon>Nematoda</taxon>
        <taxon>Chromadorea</taxon>
        <taxon>Rhabditida</taxon>
        <taxon>Rhabditina</taxon>
        <taxon>Rhabditomorpha</taxon>
        <taxon>Rhabditoidea</taxon>
        <taxon>Rhabditidae</taxon>
        <taxon>Peloderinae</taxon>
        <taxon>Caenorhabditis</taxon>
    </lineage>
</organism>
<gene>
    <name evidence="2" type="ORF">CAMP_LOCUS3397</name>
</gene>
<dbReference type="AlphaFoldDB" id="A0A9P1I9R1"/>
<comment type="caution">
    <text evidence="2">The sequence shown here is derived from an EMBL/GenBank/DDBJ whole genome shotgun (WGS) entry which is preliminary data.</text>
</comment>
<keyword evidence="3" id="KW-1185">Reference proteome</keyword>
<name>A0A9P1I9R1_9PELO</name>
<evidence type="ECO:0000313" key="3">
    <source>
        <dbReference type="Proteomes" id="UP001152747"/>
    </source>
</evidence>
<evidence type="ECO:0000256" key="1">
    <source>
        <dbReference type="SAM" id="MobiDB-lite"/>
    </source>
</evidence>